<dbReference type="eggNOG" id="arCOG03505">
    <property type="taxonomic scope" value="Archaea"/>
</dbReference>
<dbReference type="HOGENOM" id="CLU_1307840_0_0_2"/>
<evidence type="ECO:0000313" key="3">
    <source>
        <dbReference type="Proteomes" id="UP000006565"/>
    </source>
</evidence>
<sequence length="210" mass="23193" precursor="true">MFSFLLAAALIIGIILVVLAVHILVLPVKISGRLRSNRSDLFLTWIRWGFLRVSVKVSASGIATFYLFSFRLKEFSMGKEGTSPEETEKDKQPFDPGKIKPLLDEAAVILREISFDYLRVNARVGLGDPAGTGMLFGLVSALKGVLSCSDRFKLNVLPVFETEALECDIEAGFRIGRFYRIIAPAIRIFRISGEKKERNKVDIAGGVPAA</sequence>
<keyword evidence="3" id="KW-1185">Reference proteome</keyword>
<dbReference type="OrthoDB" id="148205at2157"/>
<feature type="transmembrane region" description="Helical" evidence="1">
    <location>
        <begin position="49"/>
        <end position="68"/>
    </location>
</feature>
<dbReference type="InterPro" id="IPR021338">
    <property type="entry name" value="DUF2953"/>
</dbReference>
<dbReference type="AlphaFoldDB" id="E1RFD4"/>
<dbReference type="EMBL" id="CP002117">
    <property type="protein sequence ID" value="ADN35082.1"/>
    <property type="molecule type" value="Genomic_DNA"/>
</dbReference>
<reference evidence="2 3" key="1">
    <citation type="journal article" date="2010" name="Stand. Genomic Sci.">
        <title>Complete genome sequence of Methanoplanus petrolearius type strain (SEBR 4847).</title>
        <authorList>
            <person name="Brambilla E."/>
            <person name="Djao O.D."/>
            <person name="Daligault H."/>
            <person name="Lapidus A."/>
            <person name="Lucas S."/>
            <person name="Hammon N."/>
            <person name="Nolan M."/>
            <person name="Tice H."/>
            <person name="Cheng J.F."/>
            <person name="Han C."/>
            <person name="Tapia R."/>
            <person name="Goodwin L."/>
            <person name="Pitluck S."/>
            <person name="Liolios K."/>
            <person name="Ivanova N."/>
            <person name="Mavromatis K."/>
            <person name="Mikhailova N."/>
            <person name="Pati A."/>
            <person name="Chen A."/>
            <person name="Palaniappan K."/>
            <person name="Land M."/>
            <person name="Hauser L."/>
            <person name="Chang Y.J."/>
            <person name="Jeffries C.D."/>
            <person name="Rohde M."/>
            <person name="Spring S."/>
            <person name="Sikorski J."/>
            <person name="Goker M."/>
            <person name="Woyke T."/>
            <person name="Bristow J."/>
            <person name="Eisen J.A."/>
            <person name="Markowitz V."/>
            <person name="Hugenholtz P."/>
            <person name="Kyrpides N.C."/>
            <person name="Klenk H.P."/>
        </authorList>
    </citation>
    <scope>NUCLEOTIDE SEQUENCE [LARGE SCALE GENOMIC DNA]</scope>
    <source>
        <strain evidence="3">DSM 11571 / OCM 486 / SEBR 4847</strain>
    </source>
</reference>
<dbReference type="KEGG" id="mpi:Mpet_0308"/>
<proteinExistence type="predicted"/>
<organism evidence="2 3">
    <name type="scientific">Methanolacinia petrolearia (strain DSM 11571 / OCM 486 / SEBR 4847)</name>
    <name type="common">Methanoplanus petrolearius</name>
    <dbReference type="NCBI Taxonomy" id="679926"/>
    <lineage>
        <taxon>Archaea</taxon>
        <taxon>Methanobacteriati</taxon>
        <taxon>Methanobacteriota</taxon>
        <taxon>Stenosarchaea group</taxon>
        <taxon>Methanomicrobia</taxon>
        <taxon>Methanomicrobiales</taxon>
        <taxon>Methanomicrobiaceae</taxon>
        <taxon>Methanolacinia</taxon>
    </lineage>
</organism>
<gene>
    <name evidence="2" type="ordered locus">Mpet_0308</name>
</gene>
<dbReference type="GeneID" id="9742751"/>
<dbReference type="STRING" id="679926.Mpet_0308"/>
<evidence type="ECO:0000256" key="1">
    <source>
        <dbReference type="SAM" id="Phobius"/>
    </source>
</evidence>
<evidence type="ECO:0008006" key="4">
    <source>
        <dbReference type="Google" id="ProtNLM"/>
    </source>
</evidence>
<keyword evidence="1" id="KW-1133">Transmembrane helix</keyword>
<keyword evidence="1" id="KW-0472">Membrane</keyword>
<name>E1RFD4_METP4</name>
<keyword evidence="1" id="KW-0812">Transmembrane</keyword>
<feature type="transmembrane region" description="Helical" evidence="1">
    <location>
        <begin position="6"/>
        <end position="28"/>
    </location>
</feature>
<accession>E1RFD4</accession>
<dbReference type="Proteomes" id="UP000006565">
    <property type="component" value="Chromosome"/>
</dbReference>
<protein>
    <recommendedName>
        <fullName evidence="4">DUF2953 domain-containing protein</fullName>
    </recommendedName>
</protein>
<dbReference type="Pfam" id="PF11167">
    <property type="entry name" value="DUF2953"/>
    <property type="match status" value="1"/>
</dbReference>
<evidence type="ECO:0000313" key="2">
    <source>
        <dbReference type="EMBL" id="ADN35082.1"/>
    </source>
</evidence>
<dbReference type="RefSeq" id="WP_013328261.1">
    <property type="nucleotide sequence ID" value="NC_014507.1"/>
</dbReference>